<dbReference type="PROSITE" id="PS00233">
    <property type="entry name" value="CHIT_BIND_RR_1"/>
    <property type="match status" value="1"/>
</dbReference>
<keyword evidence="4" id="KW-1185">Reference proteome</keyword>
<reference evidence="3 4" key="1">
    <citation type="submission" date="2024-07" db="EMBL/GenBank/DDBJ databases">
        <title>Chromosome-level genome assembly of the water stick insect Ranatra chinensis (Heteroptera: Nepidae).</title>
        <authorList>
            <person name="Liu X."/>
        </authorList>
    </citation>
    <scope>NUCLEOTIDE SEQUENCE [LARGE SCALE GENOMIC DNA]</scope>
    <source>
        <strain evidence="3">Cailab_2021Rc</strain>
        <tissue evidence="3">Muscle</tissue>
    </source>
</reference>
<protein>
    <recommendedName>
        <fullName evidence="5">Pupal cuticle protein 20-like</fullName>
    </recommendedName>
</protein>
<feature type="non-terminal residue" evidence="3">
    <location>
        <position position="1"/>
    </location>
</feature>
<evidence type="ECO:0008006" key="5">
    <source>
        <dbReference type="Google" id="ProtNLM"/>
    </source>
</evidence>
<proteinExistence type="predicted"/>
<accession>A0ABD0YQZ1</accession>
<evidence type="ECO:0000313" key="4">
    <source>
        <dbReference type="Proteomes" id="UP001558652"/>
    </source>
</evidence>
<gene>
    <name evidence="3" type="ORF">AAG570_008440</name>
</gene>
<dbReference type="PANTHER" id="PTHR10380">
    <property type="entry name" value="CUTICLE PROTEIN"/>
    <property type="match status" value="1"/>
</dbReference>
<sequence>VFVAVVGLASGARLDNAYLPPRGHSGSGAGGGFGGGAGGGFGGGAGGFGGGAFGGGPRGPFIPIISYTNNPNRGDGSYSYRIVKLISKCIPMLCCCSYETGNGIRAAESGHQTGPQSQAAQGSYSYTGPDGRTYTVTYTADERGFIPHGDHLPTPPPIPEAILKSLQINAAEEAAGGGSYGGGSYGGGSYHHGSGGFSAAGRPASFHPSTGYSYKK</sequence>
<dbReference type="EMBL" id="JBFDAA010000003">
    <property type="protein sequence ID" value="KAL1138376.1"/>
    <property type="molecule type" value="Genomic_DNA"/>
</dbReference>
<organism evidence="3 4">
    <name type="scientific">Ranatra chinensis</name>
    <dbReference type="NCBI Taxonomy" id="642074"/>
    <lineage>
        <taxon>Eukaryota</taxon>
        <taxon>Metazoa</taxon>
        <taxon>Ecdysozoa</taxon>
        <taxon>Arthropoda</taxon>
        <taxon>Hexapoda</taxon>
        <taxon>Insecta</taxon>
        <taxon>Pterygota</taxon>
        <taxon>Neoptera</taxon>
        <taxon>Paraneoptera</taxon>
        <taxon>Hemiptera</taxon>
        <taxon>Heteroptera</taxon>
        <taxon>Panheteroptera</taxon>
        <taxon>Nepomorpha</taxon>
        <taxon>Nepidae</taxon>
        <taxon>Ranatrinae</taxon>
        <taxon>Ranatra</taxon>
    </lineage>
</organism>
<dbReference type="PRINTS" id="PR00947">
    <property type="entry name" value="CUTICLE"/>
</dbReference>
<name>A0ABD0YQZ1_9HEMI</name>
<dbReference type="PROSITE" id="PS51155">
    <property type="entry name" value="CHIT_BIND_RR_2"/>
    <property type="match status" value="1"/>
</dbReference>
<evidence type="ECO:0000256" key="2">
    <source>
        <dbReference type="PROSITE-ProRule" id="PRU00497"/>
    </source>
</evidence>
<dbReference type="AlphaFoldDB" id="A0ABD0YQZ1"/>
<evidence type="ECO:0000313" key="3">
    <source>
        <dbReference type="EMBL" id="KAL1138376.1"/>
    </source>
</evidence>
<dbReference type="GO" id="GO:0042302">
    <property type="term" value="F:structural constituent of cuticle"/>
    <property type="evidence" value="ECO:0007669"/>
    <property type="project" value="UniProtKB-UniRule"/>
</dbReference>
<dbReference type="PANTHER" id="PTHR10380:SF173">
    <property type="entry name" value="CUTICULAR PROTEIN 47EF, ISOFORM C-RELATED"/>
    <property type="match status" value="1"/>
</dbReference>
<dbReference type="Pfam" id="PF00379">
    <property type="entry name" value="Chitin_bind_4"/>
    <property type="match status" value="1"/>
</dbReference>
<dbReference type="InterPro" id="IPR000618">
    <property type="entry name" value="Insect_cuticle"/>
</dbReference>
<comment type="caution">
    <text evidence="3">The sequence shown here is derived from an EMBL/GenBank/DDBJ whole genome shotgun (WGS) entry which is preliminary data.</text>
</comment>
<evidence type="ECO:0000256" key="1">
    <source>
        <dbReference type="ARBA" id="ARBA00022460"/>
    </source>
</evidence>
<keyword evidence="1 2" id="KW-0193">Cuticle</keyword>
<dbReference type="InterPro" id="IPR050468">
    <property type="entry name" value="Cuticle_Struct_Prot"/>
</dbReference>
<dbReference type="Proteomes" id="UP001558652">
    <property type="component" value="Unassembled WGS sequence"/>
</dbReference>
<dbReference type="InterPro" id="IPR031311">
    <property type="entry name" value="CHIT_BIND_RR_consensus"/>
</dbReference>